<dbReference type="SMART" id="SM01043">
    <property type="entry name" value="BTAD"/>
    <property type="match status" value="1"/>
</dbReference>
<evidence type="ECO:0000256" key="1">
    <source>
        <dbReference type="ARBA" id="ARBA00005820"/>
    </source>
</evidence>
<keyword evidence="5" id="KW-0804">Transcription</keyword>
<dbReference type="Gene3D" id="1.10.10.10">
    <property type="entry name" value="Winged helix-like DNA-binding domain superfamily/Winged helix DNA-binding domain"/>
    <property type="match status" value="1"/>
</dbReference>
<accession>A0ABY9HD02</accession>
<comment type="similarity">
    <text evidence="1">Belongs to the AfsR/DnrI/RedD regulatory family.</text>
</comment>
<dbReference type="InterPro" id="IPR001867">
    <property type="entry name" value="OmpR/PhoB-type_DNA-bd"/>
</dbReference>
<dbReference type="InterPro" id="IPR002182">
    <property type="entry name" value="NB-ARC"/>
</dbReference>
<dbReference type="InterPro" id="IPR019734">
    <property type="entry name" value="TPR_rpt"/>
</dbReference>
<dbReference type="Pfam" id="PF03704">
    <property type="entry name" value="BTAD"/>
    <property type="match status" value="1"/>
</dbReference>
<dbReference type="PROSITE" id="PS51755">
    <property type="entry name" value="OMPR_PHOB"/>
    <property type="match status" value="1"/>
</dbReference>
<feature type="region of interest" description="Disordered" evidence="7">
    <location>
        <begin position="249"/>
        <end position="294"/>
    </location>
</feature>
<evidence type="ECO:0000313" key="10">
    <source>
        <dbReference type="Proteomes" id="UP001239522"/>
    </source>
</evidence>
<dbReference type="SMART" id="SM00862">
    <property type="entry name" value="Trans_reg_C"/>
    <property type="match status" value="1"/>
</dbReference>
<evidence type="ECO:0000256" key="6">
    <source>
        <dbReference type="PROSITE-ProRule" id="PRU01091"/>
    </source>
</evidence>
<protein>
    <submittedName>
        <fullName evidence="9">BTAD domain-containing putative transcriptional regulator</fullName>
    </submittedName>
</protein>
<dbReference type="InterPro" id="IPR036388">
    <property type="entry name" value="WH-like_DNA-bd_sf"/>
</dbReference>
<dbReference type="Gene3D" id="1.25.40.10">
    <property type="entry name" value="Tetratricopeptide repeat domain"/>
    <property type="match status" value="2"/>
</dbReference>
<dbReference type="Pfam" id="PF13424">
    <property type="entry name" value="TPR_12"/>
    <property type="match status" value="1"/>
</dbReference>
<evidence type="ECO:0000256" key="3">
    <source>
        <dbReference type="ARBA" id="ARBA00023015"/>
    </source>
</evidence>
<evidence type="ECO:0000256" key="2">
    <source>
        <dbReference type="ARBA" id="ARBA00023012"/>
    </source>
</evidence>
<evidence type="ECO:0000256" key="7">
    <source>
        <dbReference type="SAM" id="MobiDB-lite"/>
    </source>
</evidence>
<dbReference type="PANTHER" id="PTHR35807:SF1">
    <property type="entry name" value="TRANSCRIPTIONAL REGULATOR REDD"/>
    <property type="match status" value="1"/>
</dbReference>
<keyword evidence="4 6" id="KW-0238">DNA-binding</keyword>
<dbReference type="InterPro" id="IPR005158">
    <property type="entry name" value="BTAD"/>
</dbReference>
<feature type="DNA-binding region" description="OmpR/PhoB-type" evidence="6">
    <location>
        <begin position="1"/>
        <end position="95"/>
    </location>
</feature>
<organism evidence="9 10">
    <name type="scientific">Streptomyces castrisilvae</name>
    <dbReference type="NCBI Taxonomy" id="3033811"/>
    <lineage>
        <taxon>Bacteria</taxon>
        <taxon>Bacillati</taxon>
        <taxon>Actinomycetota</taxon>
        <taxon>Actinomycetes</taxon>
        <taxon>Kitasatosporales</taxon>
        <taxon>Streptomycetaceae</taxon>
        <taxon>Streptomyces</taxon>
    </lineage>
</organism>
<evidence type="ECO:0000256" key="5">
    <source>
        <dbReference type="ARBA" id="ARBA00023163"/>
    </source>
</evidence>
<dbReference type="Gene3D" id="3.40.50.300">
    <property type="entry name" value="P-loop containing nucleotide triphosphate hydrolases"/>
    <property type="match status" value="1"/>
</dbReference>
<dbReference type="InterPro" id="IPR051677">
    <property type="entry name" value="AfsR-DnrI-RedD_regulator"/>
</dbReference>
<dbReference type="SUPFAM" id="SSF52540">
    <property type="entry name" value="P-loop containing nucleoside triphosphate hydrolases"/>
    <property type="match status" value="1"/>
</dbReference>
<dbReference type="InterPro" id="IPR011990">
    <property type="entry name" value="TPR-like_helical_dom_sf"/>
</dbReference>
<name>A0ABY9HD02_9ACTN</name>
<dbReference type="Pfam" id="PF00931">
    <property type="entry name" value="NB-ARC"/>
    <property type="match status" value="1"/>
</dbReference>
<dbReference type="EMBL" id="CP120997">
    <property type="protein sequence ID" value="WLQ31993.1"/>
    <property type="molecule type" value="Genomic_DNA"/>
</dbReference>
<evidence type="ECO:0000256" key="4">
    <source>
        <dbReference type="ARBA" id="ARBA00023125"/>
    </source>
</evidence>
<dbReference type="InterPro" id="IPR027417">
    <property type="entry name" value="P-loop_NTPase"/>
</dbReference>
<dbReference type="SMART" id="SM00028">
    <property type="entry name" value="TPR"/>
    <property type="match status" value="5"/>
</dbReference>
<feature type="compositionally biased region" description="Low complexity" evidence="7">
    <location>
        <begin position="257"/>
        <end position="276"/>
    </location>
</feature>
<dbReference type="Pfam" id="PF00486">
    <property type="entry name" value="Trans_reg_C"/>
    <property type="match status" value="1"/>
</dbReference>
<keyword evidence="10" id="KW-1185">Reference proteome</keyword>
<reference evidence="9 10" key="1">
    <citation type="submission" date="2023-03" db="EMBL/GenBank/DDBJ databases">
        <title>Isolation and description of six Streptomyces strains from soil environments, able to metabolize different microbial glucans.</title>
        <authorList>
            <person name="Widen T."/>
            <person name="Larsbrink J."/>
        </authorList>
    </citation>
    <scope>NUCLEOTIDE SEQUENCE [LARGE SCALE GENOMIC DNA]</scope>
    <source>
        <strain evidence="9 10">Mut1</strain>
    </source>
</reference>
<dbReference type="Proteomes" id="UP001239522">
    <property type="component" value="Chromosome"/>
</dbReference>
<dbReference type="PRINTS" id="PR00364">
    <property type="entry name" value="DISEASERSIST"/>
</dbReference>
<dbReference type="InterPro" id="IPR016032">
    <property type="entry name" value="Sig_transdc_resp-reg_C-effctor"/>
</dbReference>
<dbReference type="RefSeq" id="WP_306050623.1">
    <property type="nucleotide sequence ID" value="NZ_CP120997.1"/>
</dbReference>
<dbReference type="CDD" id="cd15831">
    <property type="entry name" value="BTAD"/>
    <property type="match status" value="1"/>
</dbReference>
<proteinExistence type="inferred from homology"/>
<dbReference type="SUPFAM" id="SSF48452">
    <property type="entry name" value="TPR-like"/>
    <property type="match status" value="2"/>
</dbReference>
<evidence type="ECO:0000313" key="9">
    <source>
        <dbReference type="EMBL" id="WLQ31993.1"/>
    </source>
</evidence>
<evidence type="ECO:0000259" key="8">
    <source>
        <dbReference type="PROSITE" id="PS51755"/>
    </source>
</evidence>
<feature type="domain" description="OmpR/PhoB-type" evidence="8">
    <location>
        <begin position="1"/>
        <end position="95"/>
    </location>
</feature>
<keyword evidence="2" id="KW-0902">Two-component regulatory system</keyword>
<gene>
    <name evidence="9" type="ORF">P8A18_00410</name>
</gene>
<dbReference type="PANTHER" id="PTHR35807">
    <property type="entry name" value="TRANSCRIPTIONAL REGULATOR REDD-RELATED"/>
    <property type="match status" value="1"/>
</dbReference>
<keyword evidence="3" id="KW-0805">Transcription regulation</keyword>
<dbReference type="SUPFAM" id="SSF46894">
    <property type="entry name" value="C-terminal effector domain of the bipartite response regulators"/>
    <property type="match status" value="1"/>
</dbReference>
<sequence>MVPVQFELLGQLTVSTAGRPIDPGPGKARLLLVALLLHSNQTVPHATLLEALWHDDPPPSAHANLRTYVRGLRRAFGPDEGDRLGHSPGGYRLRVGPLERDVDRFEAASERGREALATAGPAAARAEFRKALDLVSGPEPLSGLPLTPLLARRVAPITDMWLTVEEEHAETLLALGSAAEAVRRIGPLLERHPLRQRAWAQLMLGQYRVGNVAAALDAYRRARQSLRQESGVDPRPELTALHDDILHHRPHLAGPRGTPQPSAAGTGTPAAAAPDAPSDPHAPPPDPTSSLRPRQLPSALQDFQGRDQDVTRLDRWLDQALAPPGTPMIAAVSGMAGVGKTSLALHWAHRVAGRFPDGQLYVDLRGYNTGGALPPEDALRGFLEALHVPQNRIPPDLKGRAALFRSLLSTRRLLIVLDNCRDAEQVRPLLPGPGSCVAVVTSRDRLTGLVVRNGARPLVLGVLAPREAHALLGSRMGVDRLGTDPDAADAIVRATGGLPLALAIVAARISEQPGFPLKAFADELCGADGPLDALDEGEARQVFSWSYLALSEQAARLFRLLGLHPGPGLTVAAAAALAGTTVPGVAPKLRELTRLHLLTEQAPGRYALHDLLRAYAAELAALPEYAKDRAAALHRMFDHCLHVAHPAGVLLQPQWQSFEPVARLAEPTAAPPADPEAAAAWFTAEQDVLPRLVAAAMDSGFEAYAWQLAWSLTTFLAPRGLWQRQKEVQQLALAAADRTGDLTGRAVTHRLLARAYTRLGDLVSAEELLTRALAFHRELDDPAGQAQTLHNLMEVCYVQGLLDKAIVYGDEALPLHRRGGNRAGEARTLNAIGWVHATAGDYGLALARCSEALTHQPPGTDDNGRAATLDSIGYALDRLGRPGEAVRRYEEAIGLFRVTADRYHEAETLLRLGDTLLATENPAAAREAWREAAVILDELGDATAGDAHDRLARLDHAPADREN</sequence>